<evidence type="ECO:0000313" key="4">
    <source>
        <dbReference type="EMBL" id="CAK5280452.1"/>
    </source>
</evidence>
<keyword evidence="5" id="KW-1185">Reference proteome</keyword>
<dbReference type="InterPro" id="IPR021109">
    <property type="entry name" value="Peptidase_aspartic_dom_sf"/>
</dbReference>
<dbReference type="GO" id="GO:0006397">
    <property type="term" value="P:mRNA processing"/>
    <property type="evidence" value="ECO:0007669"/>
    <property type="project" value="UniProtKB-KW"/>
</dbReference>
<dbReference type="GO" id="GO:0003676">
    <property type="term" value="F:nucleic acid binding"/>
    <property type="evidence" value="ECO:0007669"/>
    <property type="project" value="InterPro"/>
</dbReference>
<dbReference type="InterPro" id="IPR001878">
    <property type="entry name" value="Znf_CCHC"/>
</dbReference>
<dbReference type="Gene3D" id="2.40.70.10">
    <property type="entry name" value="Acid Proteases"/>
    <property type="match status" value="1"/>
</dbReference>
<keyword evidence="2" id="KW-0862">Zinc</keyword>
<reference evidence="4" key="1">
    <citation type="submission" date="2023-11" db="EMBL/GenBank/DDBJ databases">
        <authorList>
            <person name="De Vega J J."/>
            <person name="De Vega J J."/>
        </authorList>
    </citation>
    <scope>NUCLEOTIDE SEQUENCE</scope>
</reference>
<dbReference type="Pfam" id="PF13975">
    <property type="entry name" value="gag-asp_proteas"/>
    <property type="match status" value="1"/>
</dbReference>
<evidence type="ECO:0000256" key="1">
    <source>
        <dbReference type="ARBA" id="ARBA00022664"/>
    </source>
</evidence>
<dbReference type="SUPFAM" id="SSF50630">
    <property type="entry name" value="Acid proteases"/>
    <property type="match status" value="1"/>
</dbReference>
<dbReference type="SUPFAM" id="SSF57756">
    <property type="entry name" value="Retrovirus zinc finger-like domains"/>
    <property type="match status" value="1"/>
</dbReference>
<name>A0AAD2K5T3_9AGAR</name>
<feature type="domain" description="CCHC-type" evidence="3">
    <location>
        <begin position="5"/>
        <end position="21"/>
    </location>
</feature>
<evidence type="ECO:0000256" key="2">
    <source>
        <dbReference type="PROSITE-ProRule" id="PRU00047"/>
    </source>
</evidence>
<dbReference type="Pfam" id="PF00098">
    <property type="entry name" value="zf-CCHC"/>
    <property type="match status" value="1"/>
</dbReference>
<dbReference type="EMBL" id="CAVNYO010000440">
    <property type="protein sequence ID" value="CAK5280452.1"/>
    <property type="molecule type" value="Genomic_DNA"/>
</dbReference>
<keyword evidence="2" id="KW-0479">Metal-binding</keyword>
<evidence type="ECO:0000259" key="3">
    <source>
        <dbReference type="PROSITE" id="PS50158"/>
    </source>
</evidence>
<evidence type="ECO:0000313" key="5">
    <source>
        <dbReference type="Proteomes" id="UP001295794"/>
    </source>
</evidence>
<dbReference type="GO" id="GO:0008270">
    <property type="term" value="F:zinc ion binding"/>
    <property type="evidence" value="ECO:0007669"/>
    <property type="project" value="UniProtKB-KW"/>
</dbReference>
<sequence length="725" mass="81353">MAANKCLNCEAEGHFARNCPKLQTVPSKQKGKPPGLAAHGVTFETSLALFESTEQLLETFAIDLGGDREGGSTSQFQDEDKNGLSEVLEYLDSNLLHDSPPLPLDEMHTPIGNIRARFIRMALTDAAPYPGDEDLIQTDPGPRFVVTKQQNGDFLVLDRADAYAAYDLESRWVNDESFRIGLWYARFRQVVACRPLDELETNEAWDTEVGDVVATMAAVLLWSYDQEAGNDAHLELFDVAPSMLDPSRYTVTLHHLERSCELPVACLDDETFDLRQWYRRSFGPQAKDDIVRDEVGRPETPEEDRDLVHRMGRLKIGDEENSQGGVPPDCVGAFEERMALITACGVNAAVTTDKKPPPRSIGNLHAAGACALLHFLQPYTGDDRVPGIKDNRPAERFRVWRAGEDSYAVQDSWFSEVFSLPAQYLATETFRIGEWYDHQLASRLGMDARQTSSDLHEVEVEDLTQAGLDVYLRNLERIVDTDLSQLRVRVHTSQEHGVRQKRTEFDFLGWVRSSLLLDRHGQPRYKDAWVQRARDDDGLDSYAHFYALDHPGMTSREARLLLLLRNGEDLRRLACSGLFSTDLLELTRDFDAALSDLEYAQLRAPTEGELFVGGAQLPADQVVAKPLVVVVRVNGEPLRALIDSGSLGNLISTTVADQLQLTRLTLEDPITLQLAVQGSKSKINHCVTARFQYQDIDTQHSFYVANISGYDMILGTGWLYKHRKV</sequence>
<protein>
    <recommendedName>
        <fullName evidence="3">CCHC-type domain-containing protein</fullName>
    </recommendedName>
</protein>
<dbReference type="AlphaFoldDB" id="A0AAD2K5T3"/>
<dbReference type="Proteomes" id="UP001295794">
    <property type="component" value="Unassembled WGS sequence"/>
</dbReference>
<dbReference type="SMART" id="SM00343">
    <property type="entry name" value="ZnF_C2HC"/>
    <property type="match status" value="1"/>
</dbReference>
<keyword evidence="2" id="KW-0863">Zinc-finger</keyword>
<gene>
    <name evidence="4" type="ORF">MYCIT1_LOCUS30944</name>
</gene>
<dbReference type="Gene3D" id="4.10.60.10">
    <property type="entry name" value="Zinc finger, CCHC-type"/>
    <property type="match status" value="1"/>
</dbReference>
<comment type="caution">
    <text evidence="4">The sequence shown here is derived from an EMBL/GenBank/DDBJ whole genome shotgun (WGS) entry which is preliminary data.</text>
</comment>
<dbReference type="CDD" id="cd00303">
    <property type="entry name" value="retropepsin_like"/>
    <property type="match status" value="1"/>
</dbReference>
<accession>A0AAD2K5T3</accession>
<organism evidence="4 5">
    <name type="scientific">Mycena citricolor</name>
    <dbReference type="NCBI Taxonomy" id="2018698"/>
    <lineage>
        <taxon>Eukaryota</taxon>
        <taxon>Fungi</taxon>
        <taxon>Dikarya</taxon>
        <taxon>Basidiomycota</taxon>
        <taxon>Agaricomycotina</taxon>
        <taxon>Agaricomycetes</taxon>
        <taxon>Agaricomycetidae</taxon>
        <taxon>Agaricales</taxon>
        <taxon>Marasmiineae</taxon>
        <taxon>Mycenaceae</taxon>
        <taxon>Mycena</taxon>
    </lineage>
</organism>
<proteinExistence type="predicted"/>
<dbReference type="InterPro" id="IPR036875">
    <property type="entry name" value="Znf_CCHC_sf"/>
</dbReference>
<keyword evidence="1" id="KW-0507">mRNA processing</keyword>
<dbReference type="PROSITE" id="PS50158">
    <property type="entry name" value="ZF_CCHC"/>
    <property type="match status" value="1"/>
</dbReference>